<accession>A0A8T0VU33</accession>
<proteinExistence type="predicted"/>
<feature type="region of interest" description="Disordered" evidence="1">
    <location>
        <begin position="140"/>
        <end position="159"/>
    </location>
</feature>
<organism evidence="2 3">
    <name type="scientific">Panicum virgatum</name>
    <name type="common">Blackwell switchgrass</name>
    <dbReference type="NCBI Taxonomy" id="38727"/>
    <lineage>
        <taxon>Eukaryota</taxon>
        <taxon>Viridiplantae</taxon>
        <taxon>Streptophyta</taxon>
        <taxon>Embryophyta</taxon>
        <taxon>Tracheophyta</taxon>
        <taxon>Spermatophyta</taxon>
        <taxon>Magnoliopsida</taxon>
        <taxon>Liliopsida</taxon>
        <taxon>Poales</taxon>
        <taxon>Poaceae</taxon>
        <taxon>PACMAD clade</taxon>
        <taxon>Panicoideae</taxon>
        <taxon>Panicodae</taxon>
        <taxon>Paniceae</taxon>
        <taxon>Panicinae</taxon>
        <taxon>Panicum</taxon>
        <taxon>Panicum sect. Hiantes</taxon>
    </lineage>
</organism>
<dbReference type="Proteomes" id="UP000823388">
    <property type="component" value="Chromosome 2K"/>
</dbReference>
<evidence type="ECO:0000256" key="1">
    <source>
        <dbReference type="SAM" id="MobiDB-lite"/>
    </source>
</evidence>
<feature type="compositionally biased region" description="Pro residues" evidence="1">
    <location>
        <begin position="85"/>
        <end position="98"/>
    </location>
</feature>
<reference evidence="2" key="1">
    <citation type="submission" date="2020-05" db="EMBL/GenBank/DDBJ databases">
        <title>WGS assembly of Panicum virgatum.</title>
        <authorList>
            <person name="Lovell J.T."/>
            <person name="Jenkins J."/>
            <person name="Shu S."/>
            <person name="Juenger T.E."/>
            <person name="Schmutz J."/>
        </authorList>
    </citation>
    <scope>NUCLEOTIDE SEQUENCE</scope>
    <source>
        <strain evidence="2">AP13</strain>
    </source>
</reference>
<evidence type="ECO:0000313" key="2">
    <source>
        <dbReference type="EMBL" id="KAG2639672.1"/>
    </source>
</evidence>
<name>A0A8T0VU33_PANVG</name>
<keyword evidence="3" id="KW-1185">Reference proteome</keyword>
<feature type="region of interest" description="Disordered" evidence="1">
    <location>
        <begin position="17"/>
        <end position="124"/>
    </location>
</feature>
<sequence length="188" mass="20628">MAAPPELVEDALTEILLRLPPDSPAPPSSASPGAASSAPPLRPLPPLPSATRLLRGVLLPRPHPSLRPHHGRLPLPPGGVRLPQLLPPRLPPRPPPPQEARGLPLRRLGPCHRSPGGGARARHRLVRRRGALRRARLLRPPRLPRPRPPLPRALCGHRQHGRRRTRVRLLVAASSWFMGHHGFCSRGR</sequence>
<gene>
    <name evidence="2" type="ORF">PVAP13_2KG022032</name>
</gene>
<feature type="compositionally biased region" description="Low complexity" evidence="1">
    <location>
        <begin position="30"/>
        <end position="39"/>
    </location>
</feature>
<comment type="caution">
    <text evidence="2">The sequence shown here is derived from an EMBL/GenBank/DDBJ whole genome shotgun (WGS) entry which is preliminary data.</text>
</comment>
<dbReference type="AlphaFoldDB" id="A0A8T0VU33"/>
<dbReference type="EMBL" id="CM029039">
    <property type="protein sequence ID" value="KAG2639672.1"/>
    <property type="molecule type" value="Genomic_DNA"/>
</dbReference>
<protein>
    <submittedName>
        <fullName evidence="2">Uncharacterized protein</fullName>
    </submittedName>
</protein>
<evidence type="ECO:0000313" key="3">
    <source>
        <dbReference type="Proteomes" id="UP000823388"/>
    </source>
</evidence>
<feature type="compositionally biased region" description="Low complexity" evidence="1">
    <location>
        <begin position="49"/>
        <end position="60"/>
    </location>
</feature>